<evidence type="ECO:0000256" key="6">
    <source>
        <dbReference type="ARBA" id="ARBA00022692"/>
    </source>
</evidence>
<evidence type="ECO:0000256" key="4">
    <source>
        <dbReference type="ARBA" id="ARBA00022475"/>
    </source>
</evidence>
<evidence type="ECO:0000256" key="2">
    <source>
        <dbReference type="ARBA" id="ARBA00004162"/>
    </source>
</evidence>
<dbReference type="AlphaFoldDB" id="A0A7Y0QJ77"/>
<keyword evidence="6 10" id="KW-0812">Transmembrane</keyword>
<gene>
    <name evidence="12" type="ORF">HIR71_12665</name>
</gene>
<dbReference type="GO" id="GO:0071973">
    <property type="term" value="P:bacterial-type flagellum-dependent cell motility"/>
    <property type="evidence" value="ECO:0007669"/>
    <property type="project" value="InterPro"/>
</dbReference>
<keyword evidence="13" id="KW-1185">Reference proteome</keyword>
<dbReference type="Proteomes" id="UP000562124">
    <property type="component" value="Unassembled WGS sequence"/>
</dbReference>
<dbReference type="Pfam" id="PF03748">
    <property type="entry name" value="FliL"/>
    <property type="match status" value="1"/>
</dbReference>
<keyword evidence="4 10" id="KW-1003">Cell membrane</keyword>
<comment type="function">
    <text evidence="1 10">Controls the rotational direction of flagella during chemotaxis.</text>
</comment>
<dbReference type="GO" id="GO:0005886">
    <property type="term" value="C:plasma membrane"/>
    <property type="evidence" value="ECO:0007669"/>
    <property type="project" value="UniProtKB-SubCell"/>
</dbReference>
<keyword evidence="8 10" id="KW-1133">Transmembrane helix</keyword>
<evidence type="ECO:0000256" key="3">
    <source>
        <dbReference type="ARBA" id="ARBA00008281"/>
    </source>
</evidence>
<feature type="region of interest" description="Disordered" evidence="11">
    <location>
        <begin position="1"/>
        <end position="36"/>
    </location>
</feature>
<proteinExistence type="inferred from homology"/>
<evidence type="ECO:0000256" key="11">
    <source>
        <dbReference type="SAM" id="MobiDB-lite"/>
    </source>
</evidence>
<reference evidence="12 13" key="1">
    <citation type="submission" date="2020-04" db="EMBL/GenBank/DDBJ databases">
        <title>Sequencing and Assembly of C. fimi.</title>
        <authorList>
            <person name="Ramsey A.R."/>
        </authorList>
    </citation>
    <scope>NUCLEOTIDE SEQUENCE [LARGE SCALE GENOMIC DNA]</scope>
    <source>
        <strain evidence="12 13">SB</strain>
    </source>
</reference>
<keyword evidence="7 10" id="KW-0283">Flagellar rotation</keyword>
<dbReference type="GO" id="GO:0009425">
    <property type="term" value="C:bacterial-type flagellum basal body"/>
    <property type="evidence" value="ECO:0007669"/>
    <property type="project" value="InterPro"/>
</dbReference>
<keyword evidence="12" id="KW-0969">Cilium</keyword>
<comment type="subcellular location">
    <subcellularLocation>
        <location evidence="2">Cell membrane</location>
        <topology evidence="2">Single-pass membrane protein</topology>
    </subcellularLocation>
</comment>
<feature type="transmembrane region" description="Helical" evidence="10">
    <location>
        <begin position="45"/>
        <end position="67"/>
    </location>
</feature>
<sequence length="174" mass="18260">MPTEQRVIASTPRPAGGIRAGRSGISVAPAPAEEKAKPTRSRKKLLLLLGVVVVLVAGAAAYVFLLAPDDGAAPPPEPPPVAGEVLTVPSISVNLADGRYLRLGLGLQLTADVEEAPEPARALDLAIALFSGRSIQEISDPTIRAQLKTELAQLLAEAYEGEVMDVYLTDYVTQ</sequence>
<keyword evidence="12" id="KW-0282">Flagellum</keyword>
<keyword evidence="5 10" id="KW-0145">Chemotaxis</keyword>
<evidence type="ECO:0000256" key="7">
    <source>
        <dbReference type="ARBA" id="ARBA00022779"/>
    </source>
</evidence>
<evidence type="ECO:0000256" key="5">
    <source>
        <dbReference type="ARBA" id="ARBA00022500"/>
    </source>
</evidence>
<evidence type="ECO:0000256" key="1">
    <source>
        <dbReference type="ARBA" id="ARBA00002254"/>
    </source>
</evidence>
<comment type="similarity">
    <text evidence="3 10">Belongs to the FliL family.</text>
</comment>
<keyword evidence="9 10" id="KW-0472">Membrane</keyword>
<evidence type="ECO:0000256" key="10">
    <source>
        <dbReference type="RuleBase" id="RU364125"/>
    </source>
</evidence>
<evidence type="ECO:0000313" key="13">
    <source>
        <dbReference type="Proteomes" id="UP000562124"/>
    </source>
</evidence>
<name>A0A7Y0QJ77_CELFI</name>
<dbReference type="GO" id="GO:0006935">
    <property type="term" value="P:chemotaxis"/>
    <property type="evidence" value="ECO:0007669"/>
    <property type="project" value="UniProtKB-KW"/>
</dbReference>
<evidence type="ECO:0000256" key="9">
    <source>
        <dbReference type="ARBA" id="ARBA00023136"/>
    </source>
</evidence>
<protein>
    <recommendedName>
        <fullName evidence="10">Flagellar protein FliL</fullName>
    </recommendedName>
</protein>
<accession>A0A7Y0QJ77</accession>
<dbReference type="EMBL" id="JABCJJ010000022">
    <property type="protein sequence ID" value="NMR21062.1"/>
    <property type="molecule type" value="Genomic_DNA"/>
</dbReference>
<dbReference type="RefSeq" id="WP_169325436.1">
    <property type="nucleotide sequence ID" value="NZ_JABCJJ010000022.1"/>
</dbReference>
<organism evidence="12 13">
    <name type="scientific">Cellulomonas fimi</name>
    <dbReference type="NCBI Taxonomy" id="1708"/>
    <lineage>
        <taxon>Bacteria</taxon>
        <taxon>Bacillati</taxon>
        <taxon>Actinomycetota</taxon>
        <taxon>Actinomycetes</taxon>
        <taxon>Micrococcales</taxon>
        <taxon>Cellulomonadaceae</taxon>
        <taxon>Cellulomonas</taxon>
    </lineage>
</organism>
<evidence type="ECO:0000256" key="8">
    <source>
        <dbReference type="ARBA" id="ARBA00022989"/>
    </source>
</evidence>
<evidence type="ECO:0000313" key="12">
    <source>
        <dbReference type="EMBL" id="NMR21062.1"/>
    </source>
</evidence>
<comment type="caution">
    <text evidence="12">The sequence shown here is derived from an EMBL/GenBank/DDBJ whole genome shotgun (WGS) entry which is preliminary data.</text>
</comment>
<keyword evidence="12" id="KW-0966">Cell projection</keyword>
<dbReference type="InterPro" id="IPR005503">
    <property type="entry name" value="FliL"/>
</dbReference>